<dbReference type="EMBL" id="FRDA01000010">
    <property type="protein sequence ID" value="SHN15629.1"/>
    <property type="molecule type" value="Genomic_DNA"/>
</dbReference>
<proteinExistence type="predicted"/>
<sequence>MTFERFQTFDFRIRAFVLRSDLGDVAINELMKGCAFSLDPRDKDAPVDFAFDHACPGLGIGFGLEGFALGWIALTANLRFSLSLTNGWAATPDGCHFDHSRHT</sequence>
<protein>
    <submittedName>
        <fullName evidence="1">Uncharacterized protein</fullName>
    </submittedName>
</protein>
<organism evidence="1 2">
    <name type="scientific">Pseudomonas asturiensis</name>
    <dbReference type="NCBI Taxonomy" id="1190415"/>
    <lineage>
        <taxon>Bacteria</taxon>
        <taxon>Pseudomonadati</taxon>
        <taxon>Pseudomonadota</taxon>
        <taxon>Gammaproteobacteria</taxon>
        <taxon>Pseudomonadales</taxon>
        <taxon>Pseudomonadaceae</taxon>
        <taxon>Pseudomonas</taxon>
    </lineage>
</organism>
<evidence type="ECO:0000313" key="2">
    <source>
        <dbReference type="Proteomes" id="UP000183983"/>
    </source>
</evidence>
<dbReference type="AlphaFoldDB" id="A0A1M7PF55"/>
<gene>
    <name evidence="1" type="ORF">SAMN05216593_11084</name>
</gene>
<name>A0A1M7PF55_9PSED</name>
<dbReference type="Proteomes" id="UP000183983">
    <property type="component" value="Unassembled WGS sequence"/>
</dbReference>
<evidence type="ECO:0000313" key="1">
    <source>
        <dbReference type="EMBL" id="SHN15629.1"/>
    </source>
</evidence>
<dbReference type="RefSeq" id="WP_245825295.1">
    <property type="nucleotide sequence ID" value="NZ_FRDA01000010.1"/>
</dbReference>
<accession>A0A1M7PF55</accession>
<dbReference type="STRING" id="1190415.SAMN05216593_11084"/>
<reference evidence="1 2" key="1">
    <citation type="submission" date="2016-11" db="EMBL/GenBank/DDBJ databases">
        <authorList>
            <person name="Jaros S."/>
            <person name="Januszkiewicz K."/>
            <person name="Wedrychowicz H."/>
        </authorList>
    </citation>
    <scope>NUCLEOTIDE SEQUENCE [LARGE SCALE GENOMIC DNA]</scope>
    <source>
        <strain evidence="1 2">LMG 26898</strain>
    </source>
</reference>